<name>A0A494YT22_9BACL</name>
<feature type="domain" description="N-acetyltransferase" evidence="1">
    <location>
        <begin position="10"/>
        <end position="173"/>
    </location>
</feature>
<dbReference type="SUPFAM" id="SSF55729">
    <property type="entry name" value="Acyl-CoA N-acyltransferases (Nat)"/>
    <property type="match status" value="2"/>
</dbReference>
<dbReference type="InterPro" id="IPR000182">
    <property type="entry name" value="GNAT_dom"/>
</dbReference>
<organism evidence="2 3">
    <name type="scientific">Ureibacillus endophyticus</name>
    <dbReference type="NCBI Taxonomy" id="1978490"/>
    <lineage>
        <taxon>Bacteria</taxon>
        <taxon>Bacillati</taxon>
        <taxon>Bacillota</taxon>
        <taxon>Bacilli</taxon>
        <taxon>Bacillales</taxon>
        <taxon>Caryophanaceae</taxon>
        <taxon>Ureibacillus</taxon>
    </lineage>
</organism>
<dbReference type="CDD" id="cd04301">
    <property type="entry name" value="NAT_SF"/>
    <property type="match status" value="2"/>
</dbReference>
<keyword evidence="3" id="KW-1185">Reference proteome</keyword>
<gene>
    <name evidence="2" type="ORF">D8M03_16425</name>
</gene>
<accession>A0A494YT22</accession>
<dbReference type="Gene3D" id="3.40.630.30">
    <property type="match status" value="1"/>
</dbReference>
<comment type="caution">
    <text evidence="2">The sequence shown here is derived from an EMBL/GenBank/DDBJ whole genome shotgun (WGS) entry which is preliminary data.</text>
</comment>
<dbReference type="OrthoDB" id="9775804at2"/>
<dbReference type="Proteomes" id="UP000272238">
    <property type="component" value="Unassembled WGS sequence"/>
</dbReference>
<dbReference type="PROSITE" id="PS51186">
    <property type="entry name" value="GNAT"/>
    <property type="match status" value="2"/>
</dbReference>
<dbReference type="GO" id="GO:0016747">
    <property type="term" value="F:acyltransferase activity, transferring groups other than amino-acyl groups"/>
    <property type="evidence" value="ECO:0007669"/>
    <property type="project" value="InterPro"/>
</dbReference>
<reference evidence="2 3" key="1">
    <citation type="journal article" date="2016" name="Antonie Van Leeuwenhoek">
        <title>Lysinibacillus endophyticus sp. nov., an indole-3-acetic acid producing endophytic bacterium isolated from corn root (Zea mays cv. Xinken-5).</title>
        <authorList>
            <person name="Yu J."/>
            <person name="Guan X."/>
            <person name="Liu C."/>
            <person name="Xiang W."/>
            <person name="Yu Z."/>
            <person name="Liu X."/>
            <person name="Wang G."/>
        </authorList>
    </citation>
    <scope>NUCLEOTIDE SEQUENCE [LARGE SCALE GENOMIC DNA]</scope>
    <source>
        <strain evidence="2 3">DSM 100506</strain>
    </source>
</reference>
<keyword evidence="2" id="KW-0808">Transferase</keyword>
<dbReference type="Pfam" id="PF00583">
    <property type="entry name" value="Acetyltransf_1"/>
    <property type="match status" value="2"/>
</dbReference>
<dbReference type="PANTHER" id="PTHR43072:SF60">
    <property type="entry name" value="L-2,4-DIAMINOBUTYRIC ACID ACETYLTRANSFERASE"/>
    <property type="match status" value="1"/>
</dbReference>
<dbReference type="EMBL" id="RBZN01000069">
    <property type="protein sequence ID" value="RKQ13275.1"/>
    <property type="molecule type" value="Genomic_DNA"/>
</dbReference>
<feature type="domain" description="N-acetyltransferase" evidence="1">
    <location>
        <begin position="180"/>
        <end position="332"/>
    </location>
</feature>
<evidence type="ECO:0000259" key="1">
    <source>
        <dbReference type="PROSITE" id="PS51186"/>
    </source>
</evidence>
<dbReference type="AlphaFoldDB" id="A0A494YT22"/>
<evidence type="ECO:0000313" key="3">
    <source>
        <dbReference type="Proteomes" id="UP000272238"/>
    </source>
</evidence>
<protein>
    <submittedName>
        <fullName evidence="2">GNAT family N-acetyltransferase</fullName>
    </submittedName>
</protein>
<proteinExistence type="predicted"/>
<sequence>MSINHSSEKANLRDIKVPEDYCRLAELFNLIEPGSTTVEALKEEDSHIPVQSNLKLDDNGLLVGYGRTRVVVETADGQIVGYGACFRAPWTDPGTVGSTFCVHPDFRSQGIGEMILAYIEEWAKKQQASVMTSMVMDWIDGSLTFVEKRGLKLDAHVFELELNLAQFDAAKYEQVIDDEIKFTTLAELHNDEAVKKLYDLFVETSKDNPGQYGSVEPFVEWKKEFLPENIYRYDWIYIAVDGDEFAGFTQLLKTDVEGVLYTNYTGVKAKYRHKGIAKALKLLAIKAALAEGANTITTDSEETNEPMQHINRSFGFVPGQGHYRVVKQLKETN</sequence>
<dbReference type="PANTHER" id="PTHR43072">
    <property type="entry name" value="N-ACETYLTRANSFERASE"/>
    <property type="match status" value="1"/>
</dbReference>
<dbReference type="InterPro" id="IPR016181">
    <property type="entry name" value="Acyl_CoA_acyltransferase"/>
</dbReference>
<dbReference type="RefSeq" id="WP_121215881.1">
    <property type="nucleotide sequence ID" value="NZ_RBZN01000069.1"/>
</dbReference>
<evidence type="ECO:0000313" key="2">
    <source>
        <dbReference type="EMBL" id="RKQ13275.1"/>
    </source>
</evidence>